<sequence length="141" mass="16096">MLRRRGSCTREKRGVVLGFLEASVKVERRKEAPLMYKITRTLTFVNLVQDVKVKGKISSYRWLGCSYHQANRVKTSSSRIMIRSGASIRLASTLNMHDQDKTRPLGEMIDSIAGYKQSLRATSRIPLGRCSYWTKKNLGSR</sequence>
<organism evidence="1 2">
    <name type="scientific">Canavalia gladiata</name>
    <name type="common">Sword bean</name>
    <name type="synonym">Dolichos gladiatus</name>
    <dbReference type="NCBI Taxonomy" id="3824"/>
    <lineage>
        <taxon>Eukaryota</taxon>
        <taxon>Viridiplantae</taxon>
        <taxon>Streptophyta</taxon>
        <taxon>Embryophyta</taxon>
        <taxon>Tracheophyta</taxon>
        <taxon>Spermatophyta</taxon>
        <taxon>Magnoliopsida</taxon>
        <taxon>eudicotyledons</taxon>
        <taxon>Gunneridae</taxon>
        <taxon>Pentapetalae</taxon>
        <taxon>rosids</taxon>
        <taxon>fabids</taxon>
        <taxon>Fabales</taxon>
        <taxon>Fabaceae</taxon>
        <taxon>Papilionoideae</taxon>
        <taxon>50 kb inversion clade</taxon>
        <taxon>NPAAA clade</taxon>
        <taxon>indigoferoid/millettioid clade</taxon>
        <taxon>Phaseoleae</taxon>
        <taxon>Canavalia</taxon>
    </lineage>
</organism>
<gene>
    <name evidence="1" type="ORF">VNO77_20638</name>
</gene>
<accession>A0AAN9QLF2</accession>
<evidence type="ECO:0000313" key="1">
    <source>
        <dbReference type="EMBL" id="KAK7339949.1"/>
    </source>
</evidence>
<reference evidence="1 2" key="1">
    <citation type="submission" date="2024-01" db="EMBL/GenBank/DDBJ databases">
        <title>The genomes of 5 underutilized Papilionoideae crops provide insights into root nodulation and disease resistanc.</title>
        <authorList>
            <person name="Jiang F."/>
        </authorList>
    </citation>
    <scope>NUCLEOTIDE SEQUENCE [LARGE SCALE GENOMIC DNA]</scope>
    <source>
        <strain evidence="1">LVBAO_FW01</strain>
        <tissue evidence="1">Leaves</tissue>
    </source>
</reference>
<proteinExistence type="predicted"/>
<comment type="caution">
    <text evidence="1">The sequence shown here is derived from an EMBL/GenBank/DDBJ whole genome shotgun (WGS) entry which is preliminary data.</text>
</comment>
<name>A0AAN9QLF2_CANGL</name>
<keyword evidence="2" id="KW-1185">Reference proteome</keyword>
<protein>
    <submittedName>
        <fullName evidence="1">Uncharacterized protein</fullName>
    </submittedName>
</protein>
<evidence type="ECO:0000313" key="2">
    <source>
        <dbReference type="Proteomes" id="UP001367508"/>
    </source>
</evidence>
<dbReference type="Proteomes" id="UP001367508">
    <property type="component" value="Unassembled WGS sequence"/>
</dbReference>
<dbReference type="EMBL" id="JAYMYQ010000004">
    <property type="protein sequence ID" value="KAK7339949.1"/>
    <property type="molecule type" value="Genomic_DNA"/>
</dbReference>
<dbReference type="AlphaFoldDB" id="A0AAN9QLF2"/>